<name>A0A2S5SYT2_9BURK</name>
<dbReference type="AlphaFoldDB" id="A0A2S5SYT2"/>
<comment type="similarity">
    <text evidence="2 10">Belongs to the FliR/MopE/SpaR family.</text>
</comment>
<evidence type="ECO:0000256" key="10">
    <source>
        <dbReference type="RuleBase" id="RU362071"/>
    </source>
</evidence>
<keyword evidence="11" id="KW-0966">Cell projection</keyword>
<comment type="subcellular location">
    <subcellularLocation>
        <location evidence="10">Cell membrane</location>
        <topology evidence="10">Multi-pass membrane protein</topology>
    </subcellularLocation>
    <subcellularLocation>
        <location evidence="10">Bacterial flagellum basal body</location>
    </subcellularLocation>
</comment>
<keyword evidence="11" id="KW-0969">Cilium</keyword>
<dbReference type="OrthoDB" id="9797790at2"/>
<comment type="caution">
    <text evidence="11">The sequence shown here is derived from an EMBL/GenBank/DDBJ whole genome shotgun (WGS) entry which is preliminary data.</text>
</comment>
<evidence type="ECO:0000313" key="12">
    <source>
        <dbReference type="Proteomes" id="UP000238605"/>
    </source>
</evidence>
<dbReference type="InterPro" id="IPR002010">
    <property type="entry name" value="T3SS_IM_R"/>
</dbReference>
<keyword evidence="11" id="KW-0282">Flagellum</keyword>
<sequence length="253" mass="27372">MLTFTDAQLSAWLTPVLWPFFRALALFMTVPVFSQRAVPTRVKIALAFFVALAAQVSMPDVPPIPLDAPEALLVLLQQILIGATIGFAVRLVFAGVEYAGELIGLQMGLGFAAFFDPAQGGAANAVSRFFGATTALLFVVINGHLILVAAVIQSFQVFPVGPEPMAFVRMLQVHTWGAEVFKLGLWIALPIMSMLLFANLVLGVISRVAQQMNIFAIGFPITLSVGLLGLLLMLPMMEQPFVMALERALSHFQ</sequence>
<evidence type="ECO:0000256" key="7">
    <source>
        <dbReference type="ARBA" id="ARBA00023136"/>
    </source>
</evidence>
<evidence type="ECO:0000256" key="6">
    <source>
        <dbReference type="ARBA" id="ARBA00022989"/>
    </source>
</evidence>
<dbReference type="EMBL" id="PSNX01000002">
    <property type="protein sequence ID" value="PPE67880.1"/>
    <property type="molecule type" value="Genomic_DNA"/>
</dbReference>
<feature type="transmembrane region" description="Helical" evidence="10">
    <location>
        <begin position="183"/>
        <end position="202"/>
    </location>
</feature>
<evidence type="ECO:0000256" key="5">
    <source>
        <dbReference type="ARBA" id="ARBA00022692"/>
    </source>
</evidence>
<dbReference type="Pfam" id="PF01311">
    <property type="entry name" value="Bac_export_1"/>
    <property type="match status" value="1"/>
</dbReference>
<evidence type="ECO:0000256" key="4">
    <source>
        <dbReference type="ARBA" id="ARBA00022475"/>
    </source>
</evidence>
<dbReference type="PANTHER" id="PTHR30065:SF8">
    <property type="entry name" value="FLAGELLAR BIOSYNTHETIC PROTEIN FLIR"/>
    <property type="match status" value="1"/>
</dbReference>
<dbReference type="GO" id="GO:0006605">
    <property type="term" value="P:protein targeting"/>
    <property type="evidence" value="ECO:0007669"/>
    <property type="project" value="UniProtKB-UniRule"/>
</dbReference>
<dbReference type="GO" id="GO:0005886">
    <property type="term" value="C:plasma membrane"/>
    <property type="evidence" value="ECO:0007669"/>
    <property type="project" value="UniProtKB-SubCell"/>
</dbReference>
<dbReference type="PRINTS" id="PR00953">
    <property type="entry name" value="TYPE3IMRPROT"/>
</dbReference>
<evidence type="ECO:0000256" key="8">
    <source>
        <dbReference type="ARBA" id="ARBA00023143"/>
    </source>
</evidence>
<organism evidence="11 12">
    <name type="scientific">Caldimonas caldifontis</name>
    <dbReference type="NCBI Taxonomy" id="1452508"/>
    <lineage>
        <taxon>Bacteria</taxon>
        <taxon>Pseudomonadati</taxon>
        <taxon>Pseudomonadota</taxon>
        <taxon>Betaproteobacteria</taxon>
        <taxon>Burkholderiales</taxon>
        <taxon>Sphaerotilaceae</taxon>
        <taxon>Caldimonas</taxon>
    </lineage>
</organism>
<dbReference type="GO" id="GO:0044780">
    <property type="term" value="P:bacterial-type flagellum assembly"/>
    <property type="evidence" value="ECO:0007669"/>
    <property type="project" value="UniProtKB-UniRule"/>
</dbReference>
<evidence type="ECO:0000256" key="3">
    <source>
        <dbReference type="ARBA" id="ARBA00021717"/>
    </source>
</evidence>
<keyword evidence="6 10" id="KW-1133">Transmembrane helix</keyword>
<dbReference type="Proteomes" id="UP000238605">
    <property type="component" value="Unassembled WGS sequence"/>
</dbReference>
<keyword evidence="5 10" id="KW-0812">Transmembrane</keyword>
<protein>
    <recommendedName>
        <fullName evidence="3 9">Flagellar biosynthetic protein FliR</fullName>
    </recommendedName>
</protein>
<reference evidence="11 12" key="1">
    <citation type="submission" date="2018-02" db="EMBL/GenBank/DDBJ databases">
        <title>Reclassifiation of [Polyangium] brachysporum DSM 7029 as Guopingzhaonella breviflexa gen. nov., sp. nov., a member of the family Comamonadaceae.</title>
        <authorList>
            <person name="Tang B."/>
        </authorList>
    </citation>
    <scope>NUCLEOTIDE SEQUENCE [LARGE SCALE GENOMIC DNA]</scope>
    <source>
        <strain evidence="11 12">BCRC 80649</strain>
    </source>
</reference>
<dbReference type="RefSeq" id="WP_104300925.1">
    <property type="nucleotide sequence ID" value="NZ_PSNX01000002.1"/>
</dbReference>
<accession>A0A2S5SYT2</accession>
<keyword evidence="7 10" id="KW-0472">Membrane</keyword>
<keyword evidence="12" id="KW-1185">Reference proteome</keyword>
<feature type="transmembrane region" description="Helical" evidence="10">
    <location>
        <begin position="214"/>
        <end position="234"/>
    </location>
</feature>
<evidence type="ECO:0000256" key="1">
    <source>
        <dbReference type="ARBA" id="ARBA00002578"/>
    </source>
</evidence>
<feature type="transmembrane region" description="Helical" evidence="10">
    <location>
        <begin position="12"/>
        <end position="30"/>
    </location>
</feature>
<feature type="transmembrane region" description="Helical" evidence="10">
    <location>
        <begin position="71"/>
        <end position="93"/>
    </location>
</feature>
<dbReference type="GO" id="GO:0009425">
    <property type="term" value="C:bacterial-type flagellum basal body"/>
    <property type="evidence" value="ECO:0007669"/>
    <property type="project" value="UniProtKB-SubCell"/>
</dbReference>
<evidence type="ECO:0000256" key="2">
    <source>
        <dbReference type="ARBA" id="ARBA00009772"/>
    </source>
</evidence>
<feature type="transmembrane region" description="Helical" evidence="10">
    <location>
        <begin position="42"/>
        <end position="59"/>
    </location>
</feature>
<evidence type="ECO:0000256" key="9">
    <source>
        <dbReference type="NCBIfam" id="TIGR01400"/>
    </source>
</evidence>
<gene>
    <name evidence="11" type="primary">fliR</name>
    <name evidence="11" type="ORF">C1704_03205</name>
</gene>
<dbReference type="PANTHER" id="PTHR30065">
    <property type="entry name" value="FLAGELLAR BIOSYNTHETIC PROTEIN FLIR"/>
    <property type="match status" value="1"/>
</dbReference>
<proteinExistence type="inferred from homology"/>
<dbReference type="InterPro" id="IPR006303">
    <property type="entry name" value="FliR"/>
</dbReference>
<dbReference type="NCBIfam" id="TIGR01400">
    <property type="entry name" value="fliR"/>
    <property type="match status" value="1"/>
</dbReference>
<feature type="transmembrane region" description="Helical" evidence="10">
    <location>
        <begin position="135"/>
        <end position="155"/>
    </location>
</feature>
<keyword evidence="4 10" id="KW-1003">Cell membrane</keyword>
<keyword evidence="8 10" id="KW-0975">Bacterial flagellum</keyword>
<comment type="function">
    <text evidence="1 10">Role in flagellar biosynthesis.</text>
</comment>
<evidence type="ECO:0000313" key="11">
    <source>
        <dbReference type="EMBL" id="PPE67880.1"/>
    </source>
</evidence>